<dbReference type="SUPFAM" id="SSF53335">
    <property type="entry name" value="S-adenosyl-L-methionine-dependent methyltransferases"/>
    <property type="match status" value="1"/>
</dbReference>
<dbReference type="InterPro" id="IPR029063">
    <property type="entry name" value="SAM-dependent_MTases_sf"/>
</dbReference>
<reference evidence="4" key="2">
    <citation type="submission" date="2011-07" db="EMBL/GenBank/DDBJ databases">
        <authorList>
            <consortium name="Caenorhabditis brenneri Sequencing and Analysis Consortium"/>
            <person name="Wilson R.K."/>
        </authorList>
    </citation>
    <scope>NUCLEOTIDE SEQUENCE [LARGE SCALE GENOMIC DNA]</scope>
    <source>
        <strain evidence="4">PB2801</strain>
    </source>
</reference>
<accession>G0NUI2</accession>
<evidence type="ECO:0000313" key="4">
    <source>
        <dbReference type="Proteomes" id="UP000008068"/>
    </source>
</evidence>
<dbReference type="OMA" id="NIMDQWH"/>
<dbReference type="Gene3D" id="3.40.50.150">
    <property type="entry name" value="Vaccinia Virus protein VP39"/>
    <property type="match status" value="1"/>
</dbReference>
<sequence length="684" mass="78461">MSDASDNDEPSEVSFFSMEKAGKAFLDGDFEEALKHFFVCIKMLPEDRRGLYEDQFAAAIHGWISMKHENAMRAVCLYPQIRELFPLTVKTRLSLIRAVQLTEYGKWILNCLPICKEAMELATSEEDKVALRIARVNLTTLPFPQWHIRMINDVKRNEAFATALNDSIKSRSSVVFDIGSGTGLLSVIAAKKTNLVVAIEENICLAMISKEVLKRNGVEGRVTVVSKNSSDFETNQKADVIVSETMDCCVFGERIVKTFLDAHRRFAHEKTIFIPNRATVFVRLFKCREIFDIHCQDYAGMRYRSEFVKISDEPTDQPYWCASAADYADFEFLSAPEPIHSINFTNLADLEQSVRCAGALKIIPTKEGVAHGFALHFVSDLTGNGVFLDSSQCSAWDLGIIPFKEPCFVKREDSLNATWKLEYCRLDVYNNFYSERLNSYEDLLRYETVTLEHIQKIRDDSYFKAMMNQIREEELPYTLDVSSSIPAQCIVNQVTKQSLPKILITSLHRHDGALDQEAFFRIEEHVNDRDNVKKIVPSRTRIVGHLFTSDRIHREARPDPNAHCQVDLTNVRSFNLREMRDIRLSQREDISITSDEFTIYDFNLHPENFRQSIFTTITREIKVQPKGQAHDGVIYEFEVLGIRNTKLRPVAAFLFAERIQSEEEMTLVYDFNIGEMLVSPKEDS</sequence>
<dbReference type="PANTHER" id="PTHR11006">
    <property type="entry name" value="PROTEIN ARGININE N-METHYLTRANSFERASE"/>
    <property type="match status" value="1"/>
</dbReference>
<dbReference type="Gene3D" id="2.70.160.11">
    <property type="entry name" value="Hnrnp arginine n-methyltransferase1"/>
    <property type="match status" value="1"/>
</dbReference>
<dbReference type="EMBL" id="GL379951">
    <property type="protein sequence ID" value="EGT37838.1"/>
    <property type="molecule type" value="Genomic_DNA"/>
</dbReference>
<dbReference type="eggNOG" id="KOG1499">
    <property type="taxonomic scope" value="Eukaryota"/>
</dbReference>
<gene>
    <name evidence="2" type="ORF">CAEBREN_11029</name>
    <name evidence="3" type="ORF">CAEBREN_16081</name>
</gene>
<dbReference type="InterPro" id="IPR018181">
    <property type="entry name" value="Heat_shock_70_CS"/>
</dbReference>
<dbReference type="GO" id="GO:0042054">
    <property type="term" value="F:histone methyltransferase activity"/>
    <property type="evidence" value="ECO:0007669"/>
    <property type="project" value="TreeGrafter"/>
</dbReference>
<protein>
    <submittedName>
        <fullName evidence="3">Uncharacterized protein</fullName>
    </submittedName>
</protein>
<dbReference type="PROSITE" id="PS00329">
    <property type="entry name" value="HSP70_2"/>
    <property type="match status" value="1"/>
</dbReference>
<dbReference type="Proteomes" id="UP000008068">
    <property type="component" value="Unassembled WGS sequence"/>
</dbReference>
<dbReference type="GO" id="GO:0032259">
    <property type="term" value="P:methylation"/>
    <property type="evidence" value="ECO:0007669"/>
    <property type="project" value="UniProtKB-KW"/>
</dbReference>
<dbReference type="GO" id="GO:0005634">
    <property type="term" value="C:nucleus"/>
    <property type="evidence" value="ECO:0007669"/>
    <property type="project" value="TreeGrafter"/>
</dbReference>
<proteinExistence type="predicted"/>
<name>G0NUI2_CAEBE</name>
<evidence type="ECO:0000313" key="3">
    <source>
        <dbReference type="EMBL" id="EGT37913.1"/>
    </source>
</evidence>
<reference evidence="3" key="1">
    <citation type="submission" date="2010-07" db="EMBL/GenBank/DDBJ databases">
        <authorList>
            <consortium name="The Caenorhabditis brenneri Sequencing and Analysis Consortium"/>
            <person name="Wilson R.K."/>
        </authorList>
    </citation>
    <scope>NUCLEOTIDE SEQUENCE</scope>
    <source>
        <strain evidence="3">PB2801</strain>
    </source>
</reference>
<dbReference type="HOGENOM" id="CLU_402386_0_0_1"/>
<reference evidence="3" key="3">
    <citation type="submission" date="2011-07" db="EMBL/GenBank/DDBJ databases">
        <authorList>
            <consortium name="WormBase Consortium"/>
        </authorList>
    </citation>
    <scope>NUCLEOTIDE SEQUENCE [LARGE SCALE GENOMIC DNA]</scope>
    <source>
        <strain evidence="3">PB2801</strain>
    </source>
</reference>
<dbReference type="InterPro" id="IPR025799">
    <property type="entry name" value="Arg_MeTrfase"/>
</dbReference>
<keyword evidence="4" id="KW-1185">Reference proteome</keyword>
<dbReference type="FunCoup" id="G0NUI2">
    <property type="interactions" value="4"/>
</dbReference>
<dbReference type="Pfam" id="PF06325">
    <property type="entry name" value="PrmA"/>
    <property type="match status" value="1"/>
</dbReference>
<dbReference type="STRING" id="135651.G0NUI2"/>
<evidence type="ECO:0000313" key="2">
    <source>
        <dbReference type="EMBL" id="EGT37838.1"/>
    </source>
</evidence>
<dbReference type="GO" id="GO:0003723">
    <property type="term" value="F:RNA binding"/>
    <property type="evidence" value="ECO:0007669"/>
    <property type="project" value="UniProtKB-KW"/>
</dbReference>
<dbReference type="AlphaFoldDB" id="G0NUI2"/>
<evidence type="ECO:0000256" key="1">
    <source>
        <dbReference type="ARBA" id="ARBA00022691"/>
    </source>
</evidence>
<dbReference type="OrthoDB" id="5980806at2759"/>
<dbReference type="GO" id="GO:0016274">
    <property type="term" value="F:protein-arginine N-methyltransferase activity"/>
    <property type="evidence" value="ECO:0007669"/>
    <property type="project" value="InterPro"/>
</dbReference>
<dbReference type="EMBL" id="GL379951">
    <property type="protein sequence ID" value="EGT37913.1"/>
    <property type="molecule type" value="Genomic_DNA"/>
</dbReference>
<keyword evidence="1" id="KW-0949">S-adenosyl-L-methionine</keyword>
<dbReference type="PANTHER" id="PTHR11006:SF60">
    <property type="entry name" value="PROTEIN ARGININE N-METHYLTRANSFERASE 9"/>
    <property type="match status" value="1"/>
</dbReference>
<organism evidence="4">
    <name type="scientific">Caenorhabditis brenneri</name>
    <name type="common">Nematode worm</name>
    <dbReference type="NCBI Taxonomy" id="135651"/>
    <lineage>
        <taxon>Eukaryota</taxon>
        <taxon>Metazoa</taxon>
        <taxon>Ecdysozoa</taxon>
        <taxon>Nematoda</taxon>
        <taxon>Chromadorea</taxon>
        <taxon>Rhabditida</taxon>
        <taxon>Rhabditina</taxon>
        <taxon>Rhabditomorpha</taxon>
        <taxon>Rhabditoidea</taxon>
        <taxon>Rhabditidae</taxon>
        <taxon>Peloderinae</taxon>
        <taxon>Caenorhabditis</taxon>
    </lineage>
</organism>